<dbReference type="RefSeq" id="WP_229695638.1">
    <property type="nucleotide sequence ID" value="NZ_BAABER010000019.1"/>
</dbReference>
<dbReference type="Gene3D" id="3.40.50.720">
    <property type="entry name" value="NAD(P)-binding Rossmann-like Domain"/>
    <property type="match status" value="1"/>
</dbReference>
<comment type="similarity">
    <text evidence="1 7">Belongs to the short-chain dehydrogenases/reductases (SDR) family.</text>
</comment>
<sequence length="254" mass="26869">MSVQDAVPAQSDMVALVTGGSRGIGRAVVERLARDGYDIGFCYRSDERAAALVEKQIRSLGRRVLCRRVDVADRTQVRDFVAAAEQELGPPSAAVTSAGITRDSPLVLMPDEDWDAVVRTNLDGTYNLCRAVAFPMVRRGGGTVVTLSSVAGVAGNAGQTNYSASKAGIIGFTRSFAKEAGRHGIRANAVAPGFIDTDMTSEMPPKKAKEMLGRIPLKRFGSAEDVASLVSFLVSPEASYITGQVFQVDGGIAL</sequence>
<dbReference type="GO" id="GO:0006633">
    <property type="term" value="P:fatty acid biosynthetic process"/>
    <property type="evidence" value="ECO:0007669"/>
    <property type="project" value="UniProtKB-KW"/>
</dbReference>
<dbReference type="InterPro" id="IPR011284">
    <property type="entry name" value="3oxo_ACP_reduc"/>
</dbReference>
<keyword evidence="7" id="KW-0444">Lipid biosynthesis</keyword>
<comment type="caution">
    <text evidence="9">The sequence shown here is derived from an EMBL/GenBank/DDBJ whole genome shotgun (WGS) entry which is preliminary data.</text>
</comment>
<dbReference type="InterPro" id="IPR057326">
    <property type="entry name" value="KR_dom"/>
</dbReference>
<evidence type="ECO:0000313" key="10">
    <source>
        <dbReference type="Proteomes" id="UP000625682"/>
    </source>
</evidence>
<feature type="active site" description="Proton acceptor" evidence="5">
    <location>
        <position position="162"/>
    </location>
</feature>
<keyword evidence="7" id="KW-0443">Lipid metabolism</keyword>
<keyword evidence="3 7" id="KW-0560">Oxidoreductase</keyword>
<evidence type="ECO:0000256" key="4">
    <source>
        <dbReference type="ARBA" id="ARBA00048508"/>
    </source>
</evidence>
<dbReference type="PRINTS" id="PR00080">
    <property type="entry name" value="SDRFAMILY"/>
</dbReference>
<evidence type="ECO:0000256" key="6">
    <source>
        <dbReference type="PIRSR" id="PIRSR611284-2"/>
    </source>
</evidence>
<dbReference type="FunFam" id="3.40.50.720:FF:000173">
    <property type="entry name" value="3-oxoacyl-[acyl-carrier protein] reductase"/>
    <property type="match status" value="1"/>
</dbReference>
<feature type="binding site" evidence="6">
    <location>
        <position position="195"/>
    </location>
    <ligand>
        <name>NADP(+)</name>
        <dbReference type="ChEBI" id="CHEBI:58349"/>
    </ligand>
</feature>
<dbReference type="AlphaFoldDB" id="A0A917P991"/>
<comment type="catalytic activity">
    <reaction evidence="4 7">
        <text>a (3R)-hydroxyacyl-[ACP] + NADP(+) = a 3-oxoacyl-[ACP] + NADPH + H(+)</text>
        <dbReference type="Rhea" id="RHEA:17397"/>
        <dbReference type="Rhea" id="RHEA-COMP:9916"/>
        <dbReference type="Rhea" id="RHEA-COMP:9945"/>
        <dbReference type="ChEBI" id="CHEBI:15378"/>
        <dbReference type="ChEBI" id="CHEBI:57783"/>
        <dbReference type="ChEBI" id="CHEBI:58349"/>
        <dbReference type="ChEBI" id="CHEBI:78776"/>
        <dbReference type="ChEBI" id="CHEBI:78827"/>
        <dbReference type="EC" id="1.1.1.100"/>
    </reaction>
</comment>
<name>A0A917P991_9ACTN</name>
<dbReference type="Pfam" id="PF13561">
    <property type="entry name" value="adh_short_C2"/>
    <property type="match status" value="1"/>
</dbReference>
<evidence type="ECO:0000313" key="9">
    <source>
        <dbReference type="EMBL" id="GGJ67410.1"/>
    </source>
</evidence>
<dbReference type="GO" id="GO:0004316">
    <property type="term" value="F:3-oxoacyl-[acyl-carrier-protein] reductase (NADPH) activity"/>
    <property type="evidence" value="ECO:0007669"/>
    <property type="project" value="UniProtKB-UniRule"/>
</dbReference>
<comment type="function">
    <text evidence="7">Catalyzes the NADPH-dependent reduction of beta-ketoacyl-ACP substrates to beta-hydroxyacyl-ACP products, the first reductive step in the elongation cycle of fatty acid biosynthesis.</text>
</comment>
<dbReference type="PRINTS" id="PR00081">
    <property type="entry name" value="GDHRDH"/>
</dbReference>
<feature type="domain" description="Ketoreductase" evidence="8">
    <location>
        <begin position="13"/>
        <end position="193"/>
    </location>
</feature>
<dbReference type="GO" id="GO:0051287">
    <property type="term" value="F:NAD binding"/>
    <property type="evidence" value="ECO:0007669"/>
    <property type="project" value="UniProtKB-UniRule"/>
</dbReference>
<dbReference type="PROSITE" id="PS00061">
    <property type="entry name" value="ADH_SHORT"/>
    <property type="match status" value="1"/>
</dbReference>
<evidence type="ECO:0000256" key="1">
    <source>
        <dbReference type="ARBA" id="ARBA00006484"/>
    </source>
</evidence>
<dbReference type="CDD" id="cd05333">
    <property type="entry name" value="BKR_SDR_c"/>
    <property type="match status" value="1"/>
</dbReference>
<keyword evidence="6 7" id="KW-0521">NADP</keyword>
<dbReference type="NCBIfam" id="NF009466">
    <property type="entry name" value="PRK12826.1-2"/>
    <property type="match status" value="1"/>
</dbReference>
<evidence type="ECO:0000259" key="8">
    <source>
        <dbReference type="SMART" id="SM00822"/>
    </source>
</evidence>
<comment type="subunit">
    <text evidence="7">Homotetramer.</text>
</comment>
<keyword evidence="7" id="KW-0276">Fatty acid metabolism</keyword>
<evidence type="ECO:0000256" key="7">
    <source>
        <dbReference type="RuleBase" id="RU366074"/>
    </source>
</evidence>
<proteinExistence type="inferred from homology"/>
<reference evidence="9" key="1">
    <citation type="journal article" date="2014" name="Int. J. Syst. Evol. Microbiol.">
        <title>Complete genome sequence of Corynebacterium casei LMG S-19264T (=DSM 44701T), isolated from a smear-ripened cheese.</title>
        <authorList>
            <consortium name="US DOE Joint Genome Institute (JGI-PGF)"/>
            <person name="Walter F."/>
            <person name="Albersmeier A."/>
            <person name="Kalinowski J."/>
            <person name="Ruckert C."/>
        </authorList>
    </citation>
    <scope>NUCLEOTIDE SEQUENCE</scope>
    <source>
        <strain evidence="9">CGMCC 4.7272</strain>
    </source>
</reference>
<feature type="binding site" evidence="6">
    <location>
        <begin position="19"/>
        <end position="22"/>
    </location>
    <ligand>
        <name>NADP(+)</name>
        <dbReference type="ChEBI" id="CHEBI:58349"/>
    </ligand>
</feature>
<dbReference type="PANTHER" id="PTHR42760:SF133">
    <property type="entry name" value="3-OXOACYL-[ACYL-CARRIER-PROTEIN] REDUCTASE"/>
    <property type="match status" value="1"/>
</dbReference>
<dbReference type="Proteomes" id="UP000625682">
    <property type="component" value="Unassembled WGS sequence"/>
</dbReference>
<dbReference type="SMART" id="SM00822">
    <property type="entry name" value="PKS_KR"/>
    <property type="match status" value="1"/>
</dbReference>
<feature type="binding site" evidence="6">
    <location>
        <begin position="162"/>
        <end position="166"/>
    </location>
    <ligand>
        <name>NADP(+)</name>
        <dbReference type="ChEBI" id="CHEBI:58349"/>
    </ligand>
</feature>
<dbReference type="EC" id="1.1.1.100" evidence="2 7"/>
<dbReference type="EMBL" id="BMMU01000046">
    <property type="protein sequence ID" value="GGJ67410.1"/>
    <property type="molecule type" value="Genomic_DNA"/>
</dbReference>
<evidence type="ECO:0000256" key="2">
    <source>
        <dbReference type="ARBA" id="ARBA00012948"/>
    </source>
</evidence>
<organism evidence="9 10">
    <name type="scientific">Streptomyces lacrimifluminis</name>
    <dbReference type="NCBI Taxonomy" id="1500077"/>
    <lineage>
        <taxon>Bacteria</taxon>
        <taxon>Bacillati</taxon>
        <taxon>Actinomycetota</taxon>
        <taxon>Actinomycetes</taxon>
        <taxon>Kitasatosporales</taxon>
        <taxon>Streptomycetaceae</taxon>
        <taxon>Streptomyces</taxon>
    </lineage>
</organism>
<accession>A0A917P991</accession>
<evidence type="ECO:0000256" key="3">
    <source>
        <dbReference type="ARBA" id="ARBA00023002"/>
    </source>
</evidence>
<dbReference type="InterPro" id="IPR020904">
    <property type="entry name" value="Sc_DH/Rdtase_CS"/>
</dbReference>
<comment type="pathway">
    <text evidence="7">Lipid metabolism; fatty acid biosynthesis.</text>
</comment>
<evidence type="ECO:0000256" key="5">
    <source>
        <dbReference type="PIRSR" id="PIRSR611284-1"/>
    </source>
</evidence>
<dbReference type="SUPFAM" id="SSF51735">
    <property type="entry name" value="NAD(P)-binding Rossmann-fold domains"/>
    <property type="match status" value="1"/>
</dbReference>
<dbReference type="NCBIfam" id="TIGR01830">
    <property type="entry name" value="3oxo_ACP_reduc"/>
    <property type="match status" value="1"/>
</dbReference>
<keyword evidence="10" id="KW-1185">Reference proteome</keyword>
<reference evidence="9" key="2">
    <citation type="submission" date="2020-09" db="EMBL/GenBank/DDBJ databases">
        <authorList>
            <person name="Sun Q."/>
            <person name="Zhou Y."/>
        </authorList>
    </citation>
    <scope>NUCLEOTIDE SEQUENCE</scope>
    <source>
        <strain evidence="9">CGMCC 4.7272</strain>
    </source>
</reference>
<dbReference type="PANTHER" id="PTHR42760">
    <property type="entry name" value="SHORT-CHAIN DEHYDROGENASES/REDUCTASES FAMILY MEMBER"/>
    <property type="match status" value="1"/>
</dbReference>
<gene>
    <name evidence="9" type="primary">fabG</name>
    <name evidence="9" type="ORF">GCM10012282_75560</name>
</gene>
<dbReference type="InterPro" id="IPR036291">
    <property type="entry name" value="NAD(P)-bd_dom_sf"/>
</dbReference>
<dbReference type="InterPro" id="IPR002347">
    <property type="entry name" value="SDR_fam"/>
</dbReference>
<keyword evidence="7" id="KW-0275">Fatty acid biosynthesis</keyword>
<protein>
    <recommendedName>
        <fullName evidence="2 7">3-oxoacyl-[acyl-carrier-protein] reductase</fullName>
        <ecNumber evidence="2 7">1.1.1.100</ecNumber>
    </recommendedName>
</protein>